<dbReference type="KEGG" id="salq:SYNTR_0859"/>
<dbReference type="Proteomes" id="UP000426444">
    <property type="component" value="Chromosome"/>
</dbReference>
<organism evidence="1 2">
    <name type="scientific">Candidatus Syntrophocurvum alkaliphilum</name>
    <dbReference type="NCBI Taxonomy" id="2293317"/>
    <lineage>
        <taxon>Bacteria</taxon>
        <taxon>Bacillati</taxon>
        <taxon>Bacillota</taxon>
        <taxon>Clostridia</taxon>
        <taxon>Eubacteriales</taxon>
        <taxon>Syntrophomonadaceae</taxon>
        <taxon>Candidatus Syntrophocurvum</taxon>
    </lineage>
</organism>
<accession>A0A6I6DEK9</accession>
<sequence>MNQSLNNAFDYRFSKFRKITPVNGLDVTDADNAMQNNYAWSITELGDYIYVGIGRNILYTVLSSGALGDVPIPEELTPQDPINVGEIWRYKKDDCQGWERVYRTTEDINNNGFRFMITYTTPDGETAIYAGAFTLTPELFMVKSTDGVNWHQLDTGIEGFSTRYMAEHRGKLYLGATALLGPGEFRLYSSFDPENEGWDLVDVDGDPNKNPRGIADILFSFNDHLYVGTARETGFELWRTVGTEPELDNWKLVVDKGAGDARNERPWEVGIFNDYIYIGTAIEIAILSLRQTLIPPKGFDLIRVDSNDNWELVIGGTPVVPTEPETGTRGAPLSGNSSGFGNISNAYCWQLQAQGNEFYLGTFSWSVLIPPYIPLIPELLDSIFSANVNAYQNSLQNYINYLTQSNPQLSQISLGDVMQKVSNFIMKLGSRTFGFDLWKSKDGVNWEPVSLNGFGNPHNYGVRMLFLAQNKSLYLGTANPFDGLEVWVKPKDVRINDKFPNDEE</sequence>
<protein>
    <submittedName>
        <fullName evidence="1">Uncharacterized protein</fullName>
    </submittedName>
</protein>
<dbReference type="SUPFAM" id="SSF50939">
    <property type="entry name" value="Sialidases"/>
    <property type="match status" value="1"/>
</dbReference>
<dbReference type="OrthoDB" id="1746166at2"/>
<dbReference type="RefSeq" id="WP_156203349.1">
    <property type="nucleotide sequence ID" value="NZ_CP046457.1"/>
</dbReference>
<dbReference type="EMBL" id="CP046457">
    <property type="protein sequence ID" value="QGT99452.1"/>
    <property type="molecule type" value="Genomic_DNA"/>
</dbReference>
<dbReference type="AlphaFoldDB" id="A0A6I6DEK9"/>
<keyword evidence="2" id="KW-1185">Reference proteome</keyword>
<evidence type="ECO:0000313" key="1">
    <source>
        <dbReference type="EMBL" id="QGT99452.1"/>
    </source>
</evidence>
<name>A0A6I6DEK9_9FIRM</name>
<dbReference type="InterPro" id="IPR036278">
    <property type="entry name" value="Sialidase_sf"/>
</dbReference>
<reference evidence="2" key="1">
    <citation type="journal article" date="2019" name="Microbiology">
        <title>Complete Genome Sequence of an Uncultured Bacterium of the Candidate Phylum Bipolaricaulota.</title>
        <authorList>
            <person name="Kadnikov V.V."/>
            <person name="Mardanov A.V."/>
            <person name="Beletsky A.V."/>
            <person name="Frank Y.A."/>
            <person name="Karnachuk O.V."/>
            <person name="Ravin N.V."/>
        </authorList>
    </citation>
    <scope>NUCLEOTIDE SEQUENCE [LARGE SCALE GENOMIC DNA]</scope>
</reference>
<proteinExistence type="predicted"/>
<gene>
    <name evidence="1" type="ORF">SYNTR_0859</name>
</gene>
<evidence type="ECO:0000313" key="2">
    <source>
        <dbReference type="Proteomes" id="UP000426444"/>
    </source>
</evidence>